<organism evidence="2 3">
    <name type="scientific">Pedobacter nutrimenti</name>
    <dbReference type="NCBI Taxonomy" id="1241337"/>
    <lineage>
        <taxon>Bacteria</taxon>
        <taxon>Pseudomonadati</taxon>
        <taxon>Bacteroidota</taxon>
        <taxon>Sphingobacteriia</taxon>
        <taxon>Sphingobacteriales</taxon>
        <taxon>Sphingobacteriaceae</taxon>
        <taxon>Pedobacter</taxon>
    </lineage>
</organism>
<gene>
    <name evidence="2" type="ORF">B0O44_104475</name>
</gene>
<dbReference type="OrthoDB" id="6023952at2"/>
<dbReference type="Proteomes" id="UP000248198">
    <property type="component" value="Unassembled WGS sequence"/>
</dbReference>
<feature type="transmembrane region" description="Helical" evidence="1">
    <location>
        <begin position="6"/>
        <end position="29"/>
    </location>
</feature>
<dbReference type="RefSeq" id="WP_110831492.1">
    <property type="nucleotide sequence ID" value="NZ_QKLU01000004.1"/>
</dbReference>
<keyword evidence="3" id="KW-1185">Reference proteome</keyword>
<protein>
    <submittedName>
        <fullName evidence="2">Uncharacterized protein</fullName>
    </submittedName>
</protein>
<feature type="transmembrane region" description="Helical" evidence="1">
    <location>
        <begin position="36"/>
        <end position="60"/>
    </location>
</feature>
<sequence length="216" mass="24254">MKTISALLYFLNHHSILSMLVIIVLSLIVSILRRKFSWLIAGLILGFVNIFTAQFLNAWFLNKFGIQGTAVVTQVVETNSTLNDQYISDYDVLVKTADGKDVLSDFSTMTAVIYPIRNNIRLPDAGAQIAVKYIPGYEKNIVILSDESSYGRSMLIGEHKQPVEKAAIQYQASPGNEEFKKEYIKALKEFIEEPANSPDSVSVRNYRLLVKTLEGQ</sequence>
<evidence type="ECO:0000313" key="2">
    <source>
        <dbReference type="EMBL" id="PYF74304.1"/>
    </source>
</evidence>
<dbReference type="AlphaFoldDB" id="A0A318UD35"/>
<name>A0A318UD35_9SPHI</name>
<evidence type="ECO:0000256" key="1">
    <source>
        <dbReference type="SAM" id="Phobius"/>
    </source>
</evidence>
<comment type="caution">
    <text evidence="2">The sequence shown here is derived from an EMBL/GenBank/DDBJ whole genome shotgun (WGS) entry which is preliminary data.</text>
</comment>
<keyword evidence="1" id="KW-0472">Membrane</keyword>
<accession>A0A318UD35</accession>
<evidence type="ECO:0000313" key="3">
    <source>
        <dbReference type="Proteomes" id="UP000248198"/>
    </source>
</evidence>
<keyword evidence="1" id="KW-1133">Transmembrane helix</keyword>
<proteinExistence type="predicted"/>
<keyword evidence="1" id="KW-0812">Transmembrane</keyword>
<reference evidence="2 3" key="1">
    <citation type="submission" date="2018-06" db="EMBL/GenBank/DDBJ databases">
        <title>Genomic Encyclopedia of Archaeal and Bacterial Type Strains, Phase II (KMG-II): from individual species to whole genera.</title>
        <authorList>
            <person name="Goeker M."/>
        </authorList>
    </citation>
    <scope>NUCLEOTIDE SEQUENCE [LARGE SCALE GENOMIC DNA]</scope>
    <source>
        <strain evidence="2 3">DSM 27372</strain>
    </source>
</reference>
<dbReference type="EMBL" id="QKLU01000004">
    <property type="protein sequence ID" value="PYF74304.1"/>
    <property type="molecule type" value="Genomic_DNA"/>
</dbReference>